<sequence length="127" mass="14349">MGLLKCIDCIELYVPDLKAGVDYYSKLGLKVLWKNDTSVGMGLEDDFTEILLQNERKKMNVDIKVESVIKAVEKIKESGGQVIYGPFDIPIGKCAVVRDKWSNKYVILDMTKGRYVTDKDGNIIDIK</sequence>
<dbReference type="InterPro" id="IPR029068">
    <property type="entry name" value="Glyas_Bleomycin-R_OHBP_Dase"/>
</dbReference>
<dbReference type="OrthoDB" id="5119162at2"/>
<keyword evidence="2" id="KW-0456">Lyase</keyword>
<evidence type="ECO:0000313" key="3">
    <source>
        <dbReference type="Proteomes" id="UP000013523"/>
    </source>
</evidence>
<dbReference type="EMBL" id="CP003261">
    <property type="protein sequence ID" value="AGK96103.1"/>
    <property type="molecule type" value="Genomic_DNA"/>
</dbReference>
<dbReference type="InterPro" id="IPR004360">
    <property type="entry name" value="Glyas_Fos-R_dOase_dom"/>
</dbReference>
<dbReference type="KEGG" id="cpas:Clopa_1102"/>
<dbReference type="RefSeq" id="WP_015614426.1">
    <property type="nucleotide sequence ID" value="NC_021182.1"/>
</dbReference>
<dbReference type="Gene3D" id="3.10.180.10">
    <property type="entry name" value="2,3-Dihydroxybiphenyl 1,2-Dioxygenase, domain 1"/>
    <property type="match status" value="1"/>
</dbReference>
<dbReference type="Pfam" id="PF00903">
    <property type="entry name" value="Glyoxalase"/>
    <property type="match status" value="1"/>
</dbReference>
<keyword evidence="3" id="KW-1185">Reference proteome</keyword>
<dbReference type="PROSITE" id="PS51819">
    <property type="entry name" value="VOC"/>
    <property type="match status" value="1"/>
</dbReference>
<name>R4K0L7_CLOPA</name>
<feature type="domain" description="VOC" evidence="1">
    <location>
        <begin position="6"/>
        <end position="127"/>
    </location>
</feature>
<dbReference type="PATRIC" id="fig|86416.3.peg.1100"/>
<protein>
    <submittedName>
        <fullName evidence="2">Lactoylglutathione lyase family protein</fullName>
    </submittedName>
</protein>
<organism evidence="2 3">
    <name type="scientific">Clostridium pasteurianum BC1</name>
    <dbReference type="NCBI Taxonomy" id="86416"/>
    <lineage>
        <taxon>Bacteria</taxon>
        <taxon>Bacillati</taxon>
        <taxon>Bacillota</taxon>
        <taxon>Clostridia</taxon>
        <taxon>Eubacteriales</taxon>
        <taxon>Clostridiaceae</taxon>
        <taxon>Clostridium</taxon>
    </lineage>
</organism>
<dbReference type="GO" id="GO:0016829">
    <property type="term" value="F:lyase activity"/>
    <property type="evidence" value="ECO:0007669"/>
    <property type="project" value="UniProtKB-KW"/>
</dbReference>
<gene>
    <name evidence="2" type="ORF">Clopa_1102</name>
</gene>
<dbReference type="SUPFAM" id="SSF54593">
    <property type="entry name" value="Glyoxalase/Bleomycin resistance protein/Dihydroxybiphenyl dioxygenase"/>
    <property type="match status" value="1"/>
</dbReference>
<dbReference type="HOGENOM" id="CLU_124393_0_0_9"/>
<proteinExistence type="predicted"/>
<dbReference type="Proteomes" id="UP000013523">
    <property type="component" value="Chromosome"/>
</dbReference>
<accession>R4K0L7</accession>
<dbReference type="AlphaFoldDB" id="R4K0L7"/>
<dbReference type="eggNOG" id="COG0346">
    <property type="taxonomic scope" value="Bacteria"/>
</dbReference>
<dbReference type="InterPro" id="IPR037523">
    <property type="entry name" value="VOC_core"/>
</dbReference>
<reference evidence="2 3" key="1">
    <citation type="submission" date="2012-01" db="EMBL/GenBank/DDBJ databases">
        <title>Complete sequence of chromosome of Clostridium pasteurianum BC1.</title>
        <authorList>
            <consortium name="US DOE Joint Genome Institute"/>
            <person name="Lucas S."/>
            <person name="Han J."/>
            <person name="Lapidus A."/>
            <person name="Cheng J.-F."/>
            <person name="Goodwin L."/>
            <person name="Pitluck S."/>
            <person name="Peters L."/>
            <person name="Mikhailova N."/>
            <person name="Teshima H."/>
            <person name="Detter J.C."/>
            <person name="Han C."/>
            <person name="Tapia R."/>
            <person name="Land M."/>
            <person name="Hauser L."/>
            <person name="Kyrpides N."/>
            <person name="Ivanova N."/>
            <person name="Pagani I."/>
            <person name="Dunn J."/>
            <person name="Taghavi S."/>
            <person name="Francis A."/>
            <person name="van der Lelie D."/>
            <person name="Woyke T."/>
        </authorList>
    </citation>
    <scope>NUCLEOTIDE SEQUENCE [LARGE SCALE GENOMIC DNA]</scope>
    <source>
        <strain evidence="2 3">BC1</strain>
    </source>
</reference>
<dbReference type="STRING" id="86416.Clopa_1102"/>
<evidence type="ECO:0000259" key="1">
    <source>
        <dbReference type="PROSITE" id="PS51819"/>
    </source>
</evidence>
<evidence type="ECO:0000313" key="2">
    <source>
        <dbReference type="EMBL" id="AGK96103.1"/>
    </source>
</evidence>